<sequence length="160" mass="16941">MAYAEVLAIYKQGHCKLVTMAALPAGLLTWDGCADEYCFTATSAALCELQRPPIAASVVQSPGTVFSGWAAHDESEPIPTSTAPLLCVLQFDLSSTGARACLYEHWLVVCVQWVQGIAYSWRLLAPPTLACSAAIYPVPGPIHTSGAQASHARPLGILQA</sequence>
<dbReference type="Proteomes" id="UP001066276">
    <property type="component" value="Chromosome 11"/>
</dbReference>
<reference evidence="1" key="1">
    <citation type="journal article" date="2022" name="bioRxiv">
        <title>Sequencing and chromosome-scale assembly of the giantPleurodeles waltlgenome.</title>
        <authorList>
            <person name="Brown T."/>
            <person name="Elewa A."/>
            <person name="Iarovenko S."/>
            <person name="Subramanian E."/>
            <person name="Araus A.J."/>
            <person name="Petzold A."/>
            <person name="Susuki M."/>
            <person name="Suzuki K.-i.T."/>
            <person name="Hayashi T."/>
            <person name="Toyoda A."/>
            <person name="Oliveira C."/>
            <person name="Osipova E."/>
            <person name="Leigh N.D."/>
            <person name="Simon A."/>
            <person name="Yun M.H."/>
        </authorList>
    </citation>
    <scope>NUCLEOTIDE SEQUENCE</scope>
    <source>
        <strain evidence="1">20211129_DDA</strain>
        <tissue evidence="1">Liver</tissue>
    </source>
</reference>
<keyword evidence="2" id="KW-1185">Reference proteome</keyword>
<dbReference type="AlphaFoldDB" id="A0AAV7LG26"/>
<dbReference type="EMBL" id="JANPWB010000015">
    <property type="protein sequence ID" value="KAJ1089459.1"/>
    <property type="molecule type" value="Genomic_DNA"/>
</dbReference>
<proteinExistence type="predicted"/>
<organism evidence="1 2">
    <name type="scientific">Pleurodeles waltl</name>
    <name type="common">Iberian ribbed newt</name>
    <dbReference type="NCBI Taxonomy" id="8319"/>
    <lineage>
        <taxon>Eukaryota</taxon>
        <taxon>Metazoa</taxon>
        <taxon>Chordata</taxon>
        <taxon>Craniata</taxon>
        <taxon>Vertebrata</taxon>
        <taxon>Euteleostomi</taxon>
        <taxon>Amphibia</taxon>
        <taxon>Batrachia</taxon>
        <taxon>Caudata</taxon>
        <taxon>Salamandroidea</taxon>
        <taxon>Salamandridae</taxon>
        <taxon>Pleurodelinae</taxon>
        <taxon>Pleurodeles</taxon>
    </lineage>
</organism>
<gene>
    <name evidence="1" type="ORF">NDU88_002610</name>
</gene>
<evidence type="ECO:0000313" key="1">
    <source>
        <dbReference type="EMBL" id="KAJ1089459.1"/>
    </source>
</evidence>
<name>A0AAV7LG26_PLEWA</name>
<accession>A0AAV7LG26</accession>
<protein>
    <submittedName>
        <fullName evidence="1">Uncharacterized protein</fullName>
    </submittedName>
</protein>
<comment type="caution">
    <text evidence="1">The sequence shown here is derived from an EMBL/GenBank/DDBJ whole genome shotgun (WGS) entry which is preliminary data.</text>
</comment>
<evidence type="ECO:0000313" key="2">
    <source>
        <dbReference type="Proteomes" id="UP001066276"/>
    </source>
</evidence>